<dbReference type="STRING" id="1391654.AKJ09_06597"/>
<dbReference type="KEGG" id="llu:AKJ09_06597"/>
<reference evidence="2 3" key="1">
    <citation type="submission" date="2015-08" db="EMBL/GenBank/DDBJ databases">
        <authorList>
            <person name="Babu N.S."/>
            <person name="Beckwith C.J."/>
            <person name="Beseler K.G."/>
            <person name="Brison A."/>
            <person name="Carone J.V."/>
            <person name="Caskin T.P."/>
            <person name="Diamond M."/>
            <person name="Durham M.E."/>
            <person name="Foxe J.M."/>
            <person name="Go M."/>
            <person name="Henderson B.A."/>
            <person name="Jones I.B."/>
            <person name="McGettigan J.A."/>
            <person name="Micheletti S.J."/>
            <person name="Nasrallah M.E."/>
            <person name="Ortiz D."/>
            <person name="Piller C.R."/>
            <person name="Privatt S.R."/>
            <person name="Schneider S.L."/>
            <person name="Sharp S."/>
            <person name="Smith T.C."/>
            <person name="Stanton J.D."/>
            <person name="Ullery H.E."/>
            <person name="Wilson R.J."/>
            <person name="Serrano M.G."/>
            <person name="Buck G."/>
            <person name="Lee V."/>
            <person name="Wang Y."/>
            <person name="Carvalho R."/>
            <person name="Voegtly L."/>
            <person name="Shi R."/>
            <person name="Duckworth R."/>
            <person name="Johnson A."/>
            <person name="Loviza R."/>
            <person name="Walstead R."/>
            <person name="Shah Z."/>
            <person name="Kiflezghi M."/>
            <person name="Wade K."/>
            <person name="Ball S.L."/>
            <person name="Bradley K.W."/>
            <person name="Asai D.J."/>
            <person name="Bowman C.A."/>
            <person name="Russell D.A."/>
            <person name="Pope W.H."/>
            <person name="Jacobs-Sera D."/>
            <person name="Hendrix R.W."/>
            <person name="Hatfull G.F."/>
        </authorList>
    </citation>
    <scope>NUCLEOTIDE SEQUENCE [LARGE SCALE GENOMIC DNA]</scope>
    <source>
        <strain evidence="2 3">DSM 27648</strain>
    </source>
</reference>
<dbReference type="PROSITE" id="PS51257">
    <property type="entry name" value="PROKAR_LIPOPROTEIN"/>
    <property type="match status" value="1"/>
</dbReference>
<organism evidence="2 3">
    <name type="scientific">Labilithrix luteola</name>
    <dbReference type="NCBI Taxonomy" id="1391654"/>
    <lineage>
        <taxon>Bacteria</taxon>
        <taxon>Pseudomonadati</taxon>
        <taxon>Myxococcota</taxon>
        <taxon>Polyangia</taxon>
        <taxon>Polyangiales</taxon>
        <taxon>Labilitrichaceae</taxon>
        <taxon>Labilithrix</taxon>
    </lineage>
</organism>
<evidence type="ECO:0000256" key="1">
    <source>
        <dbReference type="SAM" id="MobiDB-lite"/>
    </source>
</evidence>
<dbReference type="EMBL" id="CP012333">
    <property type="protein sequence ID" value="AKU99933.1"/>
    <property type="molecule type" value="Genomic_DNA"/>
</dbReference>
<evidence type="ECO:0000313" key="2">
    <source>
        <dbReference type="EMBL" id="AKU99933.1"/>
    </source>
</evidence>
<protein>
    <recommendedName>
        <fullName evidence="4">Lipoprotein</fullName>
    </recommendedName>
</protein>
<proteinExistence type="predicted"/>
<keyword evidence="3" id="KW-1185">Reference proteome</keyword>
<name>A0A0K1Q2E0_9BACT</name>
<gene>
    <name evidence="2" type="ORF">AKJ09_06597</name>
</gene>
<dbReference type="AlphaFoldDB" id="A0A0K1Q2E0"/>
<evidence type="ECO:0000313" key="3">
    <source>
        <dbReference type="Proteomes" id="UP000064967"/>
    </source>
</evidence>
<sequence length="159" mass="16672">MMSAVSRWGMFVALATMGIGAIGCGHTETHAAMLREPQARTSGVELYLSDQPQPERPYSEIAFVQAVGFGTEATPEDVAKALTTRASMLGCDAVVRAFLDVGYSRAHAAGVCVKYVGEGPAVAQSKLPTARDGNPPPPAIRSSPTPKLEPLPSAPHQGR</sequence>
<evidence type="ECO:0008006" key="4">
    <source>
        <dbReference type="Google" id="ProtNLM"/>
    </source>
</evidence>
<feature type="region of interest" description="Disordered" evidence="1">
    <location>
        <begin position="125"/>
        <end position="159"/>
    </location>
</feature>
<accession>A0A0K1Q2E0</accession>
<dbReference type="Proteomes" id="UP000064967">
    <property type="component" value="Chromosome"/>
</dbReference>